<accession>X6NJS7</accession>
<organism evidence="2 3">
    <name type="scientific">Reticulomyxa filosa</name>
    <dbReference type="NCBI Taxonomy" id="46433"/>
    <lineage>
        <taxon>Eukaryota</taxon>
        <taxon>Sar</taxon>
        <taxon>Rhizaria</taxon>
        <taxon>Retaria</taxon>
        <taxon>Foraminifera</taxon>
        <taxon>Monothalamids</taxon>
        <taxon>Reticulomyxidae</taxon>
        <taxon>Reticulomyxa</taxon>
    </lineage>
</organism>
<evidence type="ECO:0000313" key="3">
    <source>
        <dbReference type="Proteomes" id="UP000023152"/>
    </source>
</evidence>
<reference evidence="2 3" key="1">
    <citation type="journal article" date="2013" name="Curr. Biol.">
        <title>The Genome of the Foraminiferan Reticulomyxa filosa.</title>
        <authorList>
            <person name="Glockner G."/>
            <person name="Hulsmann N."/>
            <person name="Schleicher M."/>
            <person name="Noegel A.A."/>
            <person name="Eichinger L."/>
            <person name="Gallinger C."/>
            <person name="Pawlowski J."/>
            <person name="Sierra R."/>
            <person name="Euteneuer U."/>
            <person name="Pillet L."/>
            <person name="Moustafa A."/>
            <person name="Platzer M."/>
            <person name="Groth M."/>
            <person name="Szafranski K."/>
            <person name="Schliwa M."/>
        </authorList>
    </citation>
    <scope>NUCLEOTIDE SEQUENCE [LARGE SCALE GENOMIC DNA]</scope>
</reference>
<evidence type="ECO:0000313" key="2">
    <source>
        <dbReference type="EMBL" id="ETO26168.1"/>
    </source>
</evidence>
<feature type="region of interest" description="Disordered" evidence="1">
    <location>
        <begin position="1"/>
        <end position="48"/>
    </location>
</feature>
<dbReference type="AlphaFoldDB" id="X6NJS7"/>
<feature type="non-terminal residue" evidence="2">
    <location>
        <position position="213"/>
    </location>
</feature>
<feature type="region of interest" description="Disordered" evidence="1">
    <location>
        <begin position="65"/>
        <end position="213"/>
    </location>
</feature>
<proteinExistence type="predicted"/>
<gene>
    <name evidence="2" type="ORF">RFI_10969</name>
</gene>
<evidence type="ECO:0000256" key="1">
    <source>
        <dbReference type="SAM" id="MobiDB-lite"/>
    </source>
</evidence>
<sequence>EEEEQEKEVMEKEEENEEQEEERGDTEQAEDTEEHVSRRNGYFDDDSSFDVSKKLHLFEDIVEEAKHGGQRDEKIHNERQRHSAKEPLFSKDWDDEVEEVMNRPKKKNKKNEKPDDIGNLQIQTGMPMASPQPRTLGTMNTTIEHDHDDLFQAIEQDSNTDHTQKHSQANTKDSFSFDDDESPSKTPADSKGQRDPTALNNYFDINTHAKQDT</sequence>
<protein>
    <submittedName>
        <fullName evidence="2">Uncharacterized protein</fullName>
    </submittedName>
</protein>
<feature type="compositionally biased region" description="Acidic residues" evidence="1">
    <location>
        <begin position="1"/>
        <end position="33"/>
    </location>
</feature>
<feature type="compositionally biased region" description="Basic and acidic residues" evidence="1">
    <location>
        <begin position="65"/>
        <end position="92"/>
    </location>
</feature>
<feature type="non-terminal residue" evidence="2">
    <location>
        <position position="1"/>
    </location>
</feature>
<dbReference type="EMBL" id="ASPP01008043">
    <property type="protein sequence ID" value="ETO26168.1"/>
    <property type="molecule type" value="Genomic_DNA"/>
</dbReference>
<keyword evidence="3" id="KW-1185">Reference proteome</keyword>
<dbReference type="Proteomes" id="UP000023152">
    <property type="component" value="Unassembled WGS sequence"/>
</dbReference>
<feature type="compositionally biased region" description="Polar residues" evidence="1">
    <location>
        <begin position="132"/>
        <end position="142"/>
    </location>
</feature>
<name>X6NJS7_RETFI</name>
<comment type="caution">
    <text evidence="2">The sequence shown here is derived from an EMBL/GenBank/DDBJ whole genome shotgun (WGS) entry which is preliminary data.</text>
</comment>